<proteinExistence type="predicted"/>
<dbReference type="Pfam" id="PF01381">
    <property type="entry name" value="HTH_3"/>
    <property type="match status" value="1"/>
</dbReference>
<name>A0ABV8PJN9_9FLAO</name>
<dbReference type="InterPro" id="IPR001387">
    <property type="entry name" value="Cro/C1-type_HTH"/>
</dbReference>
<evidence type="ECO:0000313" key="2">
    <source>
        <dbReference type="EMBL" id="MFC4219744.1"/>
    </source>
</evidence>
<dbReference type="SMART" id="SM00530">
    <property type="entry name" value="HTH_XRE"/>
    <property type="match status" value="1"/>
</dbReference>
<organism evidence="2 3">
    <name type="scientific">Flagellimonas marina</name>
    <dbReference type="NCBI Taxonomy" id="1775168"/>
    <lineage>
        <taxon>Bacteria</taxon>
        <taxon>Pseudomonadati</taxon>
        <taxon>Bacteroidota</taxon>
        <taxon>Flavobacteriia</taxon>
        <taxon>Flavobacteriales</taxon>
        <taxon>Flavobacteriaceae</taxon>
        <taxon>Flagellimonas</taxon>
    </lineage>
</organism>
<keyword evidence="3" id="KW-1185">Reference proteome</keyword>
<accession>A0ABV8PJN9</accession>
<dbReference type="Gene3D" id="1.10.260.40">
    <property type="entry name" value="lambda repressor-like DNA-binding domains"/>
    <property type="match status" value="1"/>
</dbReference>
<gene>
    <name evidence="2" type="ORF">ACFOWS_06360</name>
</gene>
<dbReference type="PROSITE" id="PS50943">
    <property type="entry name" value="HTH_CROC1"/>
    <property type="match status" value="1"/>
</dbReference>
<dbReference type="RefSeq" id="WP_379764490.1">
    <property type="nucleotide sequence ID" value="NZ_JBHSCL010000004.1"/>
</dbReference>
<evidence type="ECO:0000313" key="3">
    <source>
        <dbReference type="Proteomes" id="UP001595841"/>
    </source>
</evidence>
<dbReference type="SUPFAM" id="SSF47413">
    <property type="entry name" value="lambda repressor-like DNA-binding domains"/>
    <property type="match status" value="1"/>
</dbReference>
<dbReference type="Proteomes" id="UP001595841">
    <property type="component" value="Unassembled WGS sequence"/>
</dbReference>
<evidence type="ECO:0000259" key="1">
    <source>
        <dbReference type="PROSITE" id="PS50943"/>
    </source>
</evidence>
<dbReference type="CDD" id="cd00093">
    <property type="entry name" value="HTH_XRE"/>
    <property type="match status" value="1"/>
</dbReference>
<comment type="caution">
    <text evidence="2">The sequence shown here is derived from an EMBL/GenBank/DDBJ whole genome shotgun (WGS) entry which is preliminary data.</text>
</comment>
<protein>
    <submittedName>
        <fullName evidence="2">Helix-turn-helix transcriptional regulator</fullName>
    </submittedName>
</protein>
<feature type="domain" description="HTH cro/C1-type" evidence="1">
    <location>
        <begin position="20"/>
        <end position="60"/>
    </location>
</feature>
<dbReference type="EMBL" id="JBHSCL010000004">
    <property type="protein sequence ID" value="MFC4219744.1"/>
    <property type="molecule type" value="Genomic_DNA"/>
</dbReference>
<dbReference type="InterPro" id="IPR010982">
    <property type="entry name" value="Lambda_DNA-bd_dom_sf"/>
</dbReference>
<sequence length="70" mass="8057">MEINRLKVVLAETKRKNKWLAEQIGKDESTISQWCTNSRQPSLENLHKVALALDIDIRELLNPTKVVTTK</sequence>
<reference evidence="3" key="1">
    <citation type="journal article" date="2019" name="Int. J. Syst. Evol. Microbiol.">
        <title>The Global Catalogue of Microorganisms (GCM) 10K type strain sequencing project: providing services to taxonomists for standard genome sequencing and annotation.</title>
        <authorList>
            <consortium name="The Broad Institute Genomics Platform"/>
            <consortium name="The Broad Institute Genome Sequencing Center for Infectious Disease"/>
            <person name="Wu L."/>
            <person name="Ma J."/>
        </authorList>
    </citation>
    <scope>NUCLEOTIDE SEQUENCE [LARGE SCALE GENOMIC DNA]</scope>
    <source>
        <strain evidence="3">CGMCC 1.15774</strain>
    </source>
</reference>